<evidence type="ECO:0000256" key="1">
    <source>
        <dbReference type="ARBA" id="ARBA00004742"/>
    </source>
</evidence>
<dbReference type="SUPFAM" id="SSF53795">
    <property type="entry name" value="PEP carboxykinase-like"/>
    <property type="match status" value="1"/>
</dbReference>
<dbReference type="HAMAP" id="MF_00453">
    <property type="entry name" value="PEPCK_ATP"/>
    <property type="match status" value="1"/>
</dbReference>
<dbReference type="PANTHER" id="PTHR30031">
    <property type="entry name" value="PHOSPHOENOLPYRUVATE CARBOXYKINASE ATP"/>
    <property type="match status" value="1"/>
</dbReference>
<dbReference type="GO" id="GO:0005524">
    <property type="term" value="F:ATP binding"/>
    <property type="evidence" value="ECO:0007669"/>
    <property type="project" value="UniProtKB-UniRule"/>
</dbReference>
<evidence type="ECO:0000256" key="9">
    <source>
        <dbReference type="ARBA" id="ARBA00047371"/>
    </source>
</evidence>
<dbReference type="STRING" id="1513793.SAMN06296036_10582"/>
<dbReference type="NCBIfam" id="TIGR00224">
    <property type="entry name" value="pckA"/>
    <property type="match status" value="1"/>
</dbReference>
<feature type="binding site" evidence="10">
    <location>
        <position position="315"/>
    </location>
    <ligand>
        <name>ATP</name>
        <dbReference type="ChEBI" id="CHEBI:30616"/>
    </ligand>
</feature>
<keyword evidence="7 10" id="KW-0067">ATP-binding</keyword>
<evidence type="ECO:0000256" key="2">
    <source>
        <dbReference type="ARBA" id="ARBA00006052"/>
    </source>
</evidence>
<dbReference type="RefSeq" id="WP_132317529.1">
    <property type="nucleotide sequence ID" value="NZ_FWZT01000005.1"/>
</dbReference>
<accession>A0A1Y6BIJ6</accession>
<comment type="catalytic activity">
    <reaction evidence="9 10">
        <text>oxaloacetate + ATP = phosphoenolpyruvate + ADP + CO2</text>
        <dbReference type="Rhea" id="RHEA:18617"/>
        <dbReference type="ChEBI" id="CHEBI:16452"/>
        <dbReference type="ChEBI" id="CHEBI:16526"/>
        <dbReference type="ChEBI" id="CHEBI:30616"/>
        <dbReference type="ChEBI" id="CHEBI:58702"/>
        <dbReference type="ChEBI" id="CHEBI:456216"/>
        <dbReference type="EC" id="4.1.1.49"/>
    </reaction>
</comment>
<evidence type="ECO:0000256" key="8">
    <source>
        <dbReference type="ARBA" id="ARBA00023239"/>
    </source>
</evidence>
<dbReference type="InterPro" id="IPR001272">
    <property type="entry name" value="PEP_carboxykinase_ATP"/>
</dbReference>
<comment type="subcellular location">
    <subcellularLocation>
        <location evidence="10">Cytoplasm</location>
    </subcellularLocation>
</comment>
<evidence type="ECO:0000313" key="12">
    <source>
        <dbReference type="Proteomes" id="UP000192907"/>
    </source>
</evidence>
<feature type="binding site" evidence="10">
    <location>
        <position position="250"/>
    </location>
    <ligand>
        <name>Mn(2+)</name>
        <dbReference type="ChEBI" id="CHEBI:29035"/>
    </ligand>
</feature>
<dbReference type="GO" id="GO:0016301">
    <property type="term" value="F:kinase activity"/>
    <property type="evidence" value="ECO:0007669"/>
    <property type="project" value="UniProtKB-KW"/>
</dbReference>
<keyword evidence="11" id="KW-0808">Transferase</keyword>
<comment type="pathway">
    <text evidence="1 10">Carbohydrate biosynthesis; gluconeogenesis.</text>
</comment>
<feature type="binding site" evidence="10">
    <location>
        <position position="440"/>
    </location>
    <ligand>
        <name>ATP</name>
        <dbReference type="ChEBI" id="CHEBI:30616"/>
    </ligand>
</feature>
<feature type="binding site" evidence="10">
    <location>
        <position position="213"/>
    </location>
    <ligand>
        <name>Mn(2+)</name>
        <dbReference type="ChEBI" id="CHEBI:29035"/>
    </ligand>
</feature>
<dbReference type="SUPFAM" id="SSF68923">
    <property type="entry name" value="PEP carboxykinase N-terminal domain"/>
    <property type="match status" value="1"/>
</dbReference>
<keyword evidence="11" id="KW-0670">Pyruvate</keyword>
<keyword evidence="12" id="KW-1185">Reference proteome</keyword>
<comment type="similarity">
    <text evidence="2 10">Belongs to the phosphoenolpyruvate carboxykinase (ATP) family.</text>
</comment>
<dbReference type="Proteomes" id="UP000192907">
    <property type="component" value="Unassembled WGS sequence"/>
</dbReference>
<keyword evidence="5 10" id="KW-0547">Nucleotide-binding</keyword>
<evidence type="ECO:0000256" key="6">
    <source>
        <dbReference type="ARBA" id="ARBA00022793"/>
    </source>
</evidence>
<dbReference type="OrthoDB" id="9806325at2"/>
<evidence type="ECO:0000256" key="3">
    <source>
        <dbReference type="ARBA" id="ARBA00012363"/>
    </source>
</evidence>
<evidence type="ECO:0000313" key="11">
    <source>
        <dbReference type="EMBL" id="SMF11383.1"/>
    </source>
</evidence>
<feature type="binding site" evidence="10">
    <location>
        <position position="315"/>
    </location>
    <ligand>
        <name>substrate</name>
    </ligand>
</feature>
<evidence type="ECO:0000256" key="7">
    <source>
        <dbReference type="ARBA" id="ARBA00022840"/>
    </source>
</evidence>
<comment type="caution">
    <text evidence="10">Lacks conserved residue(s) required for the propagation of feature annotation.</text>
</comment>
<feature type="binding site" evidence="10">
    <location>
        <begin position="229"/>
        <end position="237"/>
    </location>
    <ligand>
        <name>ATP</name>
        <dbReference type="ChEBI" id="CHEBI:30616"/>
    </ligand>
</feature>
<gene>
    <name evidence="10" type="primary">pckA</name>
    <name evidence="11" type="ORF">SAMN06296036_10582</name>
</gene>
<keyword evidence="10" id="KW-0479">Metal-binding</keyword>
<comment type="cofactor">
    <cofactor evidence="10">
        <name>Mn(2+)</name>
        <dbReference type="ChEBI" id="CHEBI:29035"/>
    </cofactor>
    <text evidence="10">Binds 1 Mn(2+) ion per subunit.</text>
</comment>
<keyword evidence="6 10" id="KW-0210">Decarboxylase</keyword>
<feature type="binding site" evidence="10">
    <location>
        <position position="194"/>
    </location>
    <ligand>
        <name>substrate</name>
    </ligand>
</feature>
<feature type="binding site" evidence="10">
    <location>
        <position position="278"/>
    </location>
    <ligand>
        <name>ATP</name>
        <dbReference type="ChEBI" id="CHEBI:30616"/>
    </ligand>
</feature>
<evidence type="ECO:0000256" key="10">
    <source>
        <dbReference type="HAMAP-Rule" id="MF_00453"/>
    </source>
</evidence>
<dbReference type="AlphaFoldDB" id="A0A1Y6BIJ6"/>
<feature type="binding site" evidence="10">
    <location>
        <position position="51"/>
    </location>
    <ligand>
        <name>substrate</name>
    </ligand>
</feature>
<dbReference type="Pfam" id="PF01293">
    <property type="entry name" value="PEPCK_ATP"/>
    <property type="match status" value="1"/>
</dbReference>
<comment type="function">
    <text evidence="10">Involved in the gluconeogenesis. Catalyzes the conversion of oxaloacetate (OAA) to phosphoenolpyruvate (PEP) through direct phosphoryl transfer between the nucleoside triphosphate and OAA.</text>
</comment>
<reference evidence="12" key="1">
    <citation type="submission" date="2017-04" db="EMBL/GenBank/DDBJ databases">
        <authorList>
            <person name="Varghese N."/>
            <person name="Submissions S."/>
        </authorList>
    </citation>
    <scope>NUCLEOTIDE SEQUENCE [LARGE SCALE GENOMIC DNA]</scope>
    <source>
        <strain evidence="12">RKEM611</strain>
    </source>
</reference>
<keyword evidence="10" id="KW-0963">Cytoplasm</keyword>
<dbReference type="GO" id="GO:0006094">
    <property type="term" value="P:gluconeogenesis"/>
    <property type="evidence" value="ECO:0007669"/>
    <property type="project" value="UniProtKB-UniRule"/>
</dbReference>
<keyword evidence="4 10" id="KW-0312">Gluconeogenesis</keyword>
<keyword evidence="11" id="KW-0418">Kinase</keyword>
<evidence type="ECO:0000256" key="5">
    <source>
        <dbReference type="ARBA" id="ARBA00022741"/>
    </source>
</evidence>
<feature type="binding site" evidence="10">
    <location>
        <position position="194"/>
    </location>
    <ligand>
        <name>ATP</name>
        <dbReference type="ChEBI" id="CHEBI:30616"/>
    </ligand>
</feature>
<feature type="binding site" evidence="10">
    <location>
        <position position="213"/>
    </location>
    <ligand>
        <name>ATP</name>
        <dbReference type="ChEBI" id="CHEBI:30616"/>
    </ligand>
</feature>
<dbReference type="InterPro" id="IPR008210">
    <property type="entry name" value="PEP_carboxykinase_N"/>
</dbReference>
<dbReference type="GO" id="GO:0004612">
    <property type="term" value="F:phosphoenolpyruvate carboxykinase (ATP) activity"/>
    <property type="evidence" value="ECO:0007669"/>
    <property type="project" value="UniProtKB-UniRule"/>
</dbReference>
<dbReference type="NCBIfam" id="NF006820">
    <property type="entry name" value="PRK09344.1-2"/>
    <property type="match status" value="1"/>
</dbReference>
<feature type="binding site" evidence="10">
    <location>
        <position position="194"/>
    </location>
    <ligand>
        <name>Mn(2+)</name>
        <dbReference type="ChEBI" id="CHEBI:29035"/>
    </ligand>
</feature>
<dbReference type="FunFam" id="2.170.8.10:FF:000001">
    <property type="entry name" value="Phosphoenolpyruvate carboxykinase (ATP)"/>
    <property type="match status" value="1"/>
</dbReference>
<dbReference type="EMBL" id="FWZT01000005">
    <property type="protein sequence ID" value="SMF11383.1"/>
    <property type="molecule type" value="Genomic_DNA"/>
</dbReference>
<feature type="binding site" evidence="10">
    <location>
        <position position="188"/>
    </location>
    <ligand>
        <name>substrate</name>
    </ligand>
</feature>
<dbReference type="Gene3D" id="3.90.228.20">
    <property type="match status" value="1"/>
</dbReference>
<dbReference type="CDD" id="cd00484">
    <property type="entry name" value="PEPCK_ATP"/>
    <property type="match status" value="1"/>
</dbReference>
<dbReference type="Gene3D" id="2.170.8.10">
    <property type="entry name" value="Phosphoenolpyruvate Carboxykinase, domain 2"/>
    <property type="match status" value="1"/>
</dbReference>
<sequence length="522" mass="59334">MELNQYQIDCKNVFRNTETAVLYEHAIRFDQSSKLTDKGALVAYSGEKTGRSPKDKRIVDHPESRDNVWWGDVNMKIDDETFEVNKERALDYLNTCERLYVVDGFAGWDPKYRVKVRIICSRPYHALFMKNMLIRPSQEELDAFGEPDYVIYNAGSFPANRHTSYMTSKTSVDLHLEKREMVILGTQYAGEMKKGVFTIMNYLMPKNEVLSMHCSANASKDGDVSLFFGLSGTGKTTLSTDEERLLIGDDEICWTDDGVFNIEGGCYAKCIDLKEESEPDIYHAIRYGALLENVVLDDHTRQVDYTDESITPNTRVSYPIEFIKNVQHPCVGQHPKDVIFLTADAFGVLPPVSLLTPEQAIYHFISGYTSKIPGTEMGVVEPKATFSPCFGGAFMMWHPMKYAELLEAKVKQQDARVWLVNTGWFGGAFGVGKRYGIAETRRIIHGIQNGELADGSFEDDGFFGLKIPTVLDGFATEKLRPINAWQDQDEYRRKAELLKKKFQENFKQYEDQVPQAVIDGMK</sequence>
<dbReference type="NCBIfam" id="NF006821">
    <property type="entry name" value="PRK09344.1-3"/>
    <property type="match status" value="1"/>
</dbReference>
<dbReference type="PANTHER" id="PTHR30031:SF0">
    <property type="entry name" value="PHOSPHOENOLPYRUVATE CARBOXYKINASE (ATP)"/>
    <property type="match status" value="1"/>
</dbReference>
<dbReference type="Gene3D" id="3.40.449.10">
    <property type="entry name" value="Phosphoenolpyruvate Carboxykinase, domain 1"/>
    <property type="match status" value="1"/>
</dbReference>
<name>A0A1Y6BIJ6_9BACT</name>
<dbReference type="GO" id="GO:0005829">
    <property type="term" value="C:cytosol"/>
    <property type="evidence" value="ECO:0007669"/>
    <property type="project" value="TreeGrafter"/>
</dbReference>
<dbReference type="InterPro" id="IPR013035">
    <property type="entry name" value="PEP_carboxykinase_C"/>
</dbReference>
<keyword evidence="10" id="KW-0464">Manganese</keyword>
<organism evidence="11 12">
    <name type="scientific">Pseudobacteriovorax antillogorgiicola</name>
    <dbReference type="NCBI Taxonomy" id="1513793"/>
    <lineage>
        <taxon>Bacteria</taxon>
        <taxon>Pseudomonadati</taxon>
        <taxon>Bdellovibrionota</taxon>
        <taxon>Oligoflexia</taxon>
        <taxon>Oligoflexales</taxon>
        <taxon>Pseudobacteriovoracaceae</taxon>
        <taxon>Pseudobacteriovorax</taxon>
    </lineage>
</organism>
<evidence type="ECO:0000256" key="4">
    <source>
        <dbReference type="ARBA" id="ARBA00022432"/>
    </source>
</evidence>
<dbReference type="PIRSF" id="PIRSF006294">
    <property type="entry name" value="PEP_crbxkin"/>
    <property type="match status" value="1"/>
</dbReference>
<protein>
    <recommendedName>
        <fullName evidence="3 10">Phosphoenolpyruvate carboxykinase (ATP)</fullName>
        <shortName evidence="10">PCK</shortName>
        <shortName evidence="10">PEP carboxykinase</shortName>
        <shortName evidence="10">PEPCK</shortName>
        <ecNumber evidence="3 10">4.1.1.49</ecNumber>
    </recommendedName>
</protein>
<keyword evidence="8 10" id="KW-0456">Lyase</keyword>
<dbReference type="GO" id="GO:0046872">
    <property type="term" value="F:metal ion binding"/>
    <property type="evidence" value="ECO:0007669"/>
    <property type="project" value="UniProtKB-KW"/>
</dbReference>
<dbReference type="EC" id="4.1.1.49" evidence="3 10"/>
<proteinExistence type="inferred from homology"/>
<dbReference type="UniPathway" id="UPA00138"/>